<evidence type="ECO:0000259" key="1">
    <source>
        <dbReference type="PROSITE" id="PS50851"/>
    </source>
</evidence>
<comment type="caution">
    <text evidence="2">The sequence shown here is derived from an EMBL/GenBank/DDBJ whole genome shotgun (WGS) entry which is preliminary data.</text>
</comment>
<dbReference type="Pfam" id="PF01584">
    <property type="entry name" value="CheW"/>
    <property type="match status" value="1"/>
</dbReference>
<dbReference type="PROSITE" id="PS50851">
    <property type="entry name" value="CHEW"/>
    <property type="match status" value="1"/>
</dbReference>
<feature type="domain" description="CheW-like" evidence="1">
    <location>
        <begin position="1"/>
        <end position="141"/>
    </location>
</feature>
<reference evidence="2 3" key="1">
    <citation type="submission" date="2024-10" db="EMBL/GenBank/DDBJ databases">
        <title>The Natural Products Discovery Center: Release of the First 8490 Sequenced Strains for Exploring Actinobacteria Biosynthetic Diversity.</title>
        <authorList>
            <person name="Kalkreuter E."/>
            <person name="Kautsar S.A."/>
            <person name="Yang D."/>
            <person name="Bader C.D."/>
            <person name="Teijaro C.N."/>
            <person name="Fluegel L."/>
            <person name="Davis C.M."/>
            <person name="Simpson J.R."/>
            <person name="Lauterbach L."/>
            <person name="Steele A.D."/>
            <person name="Gui C."/>
            <person name="Meng S."/>
            <person name="Li G."/>
            <person name="Viehrig K."/>
            <person name="Ye F."/>
            <person name="Su P."/>
            <person name="Kiefer A.F."/>
            <person name="Nichols A."/>
            <person name="Cepeda A.J."/>
            <person name="Yan W."/>
            <person name="Fan B."/>
            <person name="Jiang Y."/>
            <person name="Adhikari A."/>
            <person name="Zheng C.-J."/>
            <person name="Schuster L."/>
            <person name="Cowan T.M."/>
            <person name="Smanski M.J."/>
            <person name="Chevrette M.G."/>
            <person name="De Carvalho L.P.S."/>
            <person name="Shen B."/>
        </authorList>
    </citation>
    <scope>NUCLEOTIDE SEQUENCE [LARGE SCALE GENOMIC DNA]</scope>
    <source>
        <strain evidence="2 3">NPDC049639</strain>
    </source>
</reference>
<dbReference type="SMART" id="SM00260">
    <property type="entry name" value="CheW"/>
    <property type="match status" value="1"/>
</dbReference>
<proteinExistence type="predicted"/>
<dbReference type="InterPro" id="IPR002545">
    <property type="entry name" value="CheW-lke_dom"/>
</dbReference>
<dbReference type="Gene3D" id="2.40.50.180">
    <property type="entry name" value="CheA-289, Domain 4"/>
    <property type="match status" value="1"/>
</dbReference>
<gene>
    <name evidence="2" type="ORF">ACIB24_07390</name>
</gene>
<dbReference type="PANTHER" id="PTHR22617:SF23">
    <property type="entry name" value="CHEMOTAXIS PROTEIN CHEW"/>
    <property type="match status" value="1"/>
</dbReference>
<organism evidence="2 3">
    <name type="scientific">Spongisporangium articulatum</name>
    <dbReference type="NCBI Taxonomy" id="3362603"/>
    <lineage>
        <taxon>Bacteria</taxon>
        <taxon>Bacillati</taxon>
        <taxon>Actinomycetota</taxon>
        <taxon>Actinomycetes</taxon>
        <taxon>Kineosporiales</taxon>
        <taxon>Kineosporiaceae</taxon>
        <taxon>Spongisporangium</taxon>
    </lineage>
</organism>
<dbReference type="EMBL" id="JBITLV010000002">
    <property type="protein sequence ID" value="MFI7586883.1"/>
    <property type="molecule type" value="Genomic_DNA"/>
</dbReference>
<dbReference type="Proteomes" id="UP001612915">
    <property type="component" value="Unassembled WGS sequence"/>
</dbReference>
<dbReference type="InterPro" id="IPR039315">
    <property type="entry name" value="CheW"/>
</dbReference>
<evidence type="ECO:0000313" key="2">
    <source>
        <dbReference type="EMBL" id="MFI7586883.1"/>
    </source>
</evidence>
<keyword evidence="3" id="KW-1185">Reference proteome</keyword>
<dbReference type="PANTHER" id="PTHR22617">
    <property type="entry name" value="CHEMOTAXIS SENSOR HISTIDINE KINASE-RELATED"/>
    <property type="match status" value="1"/>
</dbReference>
<evidence type="ECO:0000313" key="3">
    <source>
        <dbReference type="Proteomes" id="UP001612915"/>
    </source>
</evidence>
<name>A0ABW8ALM7_9ACTN</name>
<dbReference type="RefSeq" id="WP_398277466.1">
    <property type="nucleotide sequence ID" value="NZ_JBITLV010000002.1"/>
</dbReference>
<protein>
    <submittedName>
        <fullName evidence="2">Chemotaxis protein CheW</fullName>
    </submittedName>
</protein>
<accession>A0ABW8ALM7</accession>
<dbReference type="Gene3D" id="2.30.30.40">
    <property type="entry name" value="SH3 Domains"/>
    <property type="match status" value="1"/>
</dbReference>
<dbReference type="InterPro" id="IPR036061">
    <property type="entry name" value="CheW-like_dom_sf"/>
</dbReference>
<sequence>MGVVGAGDDGFLVALPLEHVRETMRPLPVRALPGLPRFVPGLAMVRGQATPVVDAGALLGVRSPRAGRFVSLDVGSRTVALAVTEVLGVRDLDGLAPHLGADGLPPLLRTLDNSVVEAVRAVDSDLLLVLTASALVPEETWAAVSSAPAGAAS</sequence>
<dbReference type="SUPFAM" id="SSF50341">
    <property type="entry name" value="CheW-like"/>
    <property type="match status" value="1"/>
</dbReference>